<reference evidence="1 2" key="1">
    <citation type="submission" date="2018-05" db="EMBL/GenBank/DDBJ databases">
        <title>Micromonospora from Atacama Desert.</title>
        <authorList>
            <person name="Carro L."/>
            <person name="Goodfellow M."/>
            <person name="Klenk H.-P."/>
        </authorList>
    </citation>
    <scope>NUCLEOTIDE SEQUENCE [LARGE SCALE GENOMIC DNA]</scope>
    <source>
        <strain evidence="1 2">LB41</strain>
    </source>
</reference>
<sequence>MAGERGPLVTALVGVLSAIGHVGYQPDWTCERCREPWPCPTLRRIPRDQLEPAALIRMMAFLVRGAIRDLRGRVEGPEPPEIVRRFFWFLPLTDDEARAIARRLR</sequence>
<keyword evidence="2" id="KW-1185">Reference proteome</keyword>
<name>A0ABX9XZD5_MICCH</name>
<evidence type="ECO:0000313" key="1">
    <source>
        <dbReference type="EMBL" id="RQW87356.1"/>
    </source>
</evidence>
<accession>A0ABX9XZD5</accession>
<organism evidence="1 2">
    <name type="scientific">Micromonospora chalcea</name>
    <dbReference type="NCBI Taxonomy" id="1874"/>
    <lineage>
        <taxon>Bacteria</taxon>
        <taxon>Bacillati</taxon>
        <taxon>Actinomycetota</taxon>
        <taxon>Actinomycetes</taxon>
        <taxon>Micromonosporales</taxon>
        <taxon>Micromonosporaceae</taxon>
        <taxon>Micromonospora</taxon>
    </lineage>
</organism>
<gene>
    <name evidence="1" type="ORF">DLJ60_26750</name>
</gene>
<comment type="caution">
    <text evidence="1">The sequence shown here is derived from an EMBL/GenBank/DDBJ whole genome shotgun (WGS) entry which is preliminary data.</text>
</comment>
<protein>
    <submittedName>
        <fullName evidence="1">Uncharacterized protein</fullName>
    </submittedName>
</protein>
<proteinExistence type="predicted"/>
<dbReference type="EMBL" id="QGTA01000268">
    <property type="protein sequence ID" value="RQW87356.1"/>
    <property type="molecule type" value="Genomic_DNA"/>
</dbReference>
<evidence type="ECO:0000313" key="2">
    <source>
        <dbReference type="Proteomes" id="UP000274694"/>
    </source>
</evidence>
<dbReference type="Proteomes" id="UP000274694">
    <property type="component" value="Unassembled WGS sequence"/>
</dbReference>